<name>A0A7W8DKU4_9BACT</name>
<keyword evidence="3" id="KW-1185">Reference proteome</keyword>
<evidence type="ECO:0000313" key="3">
    <source>
        <dbReference type="Proteomes" id="UP000590740"/>
    </source>
</evidence>
<dbReference type="RefSeq" id="WP_184340128.1">
    <property type="nucleotide sequence ID" value="NZ_JACHIG010000005.1"/>
</dbReference>
<proteinExistence type="predicted"/>
<dbReference type="AlphaFoldDB" id="A0A7W8DKU4"/>
<keyword evidence="1" id="KW-0732">Signal</keyword>
<dbReference type="Proteomes" id="UP000590740">
    <property type="component" value="Unassembled WGS sequence"/>
</dbReference>
<organism evidence="2 3">
    <name type="scientific">Prosthecobacter vanneervenii</name>
    <dbReference type="NCBI Taxonomy" id="48466"/>
    <lineage>
        <taxon>Bacteria</taxon>
        <taxon>Pseudomonadati</taxon>
        <taxon>Verrucomicrobiota</taxon>
        <taxon>Verrucomicrobiia</taxon>
        <taxon>Verrucomicrobiales</taxon>
        <taxon>Verrucomicrobiaceae</taxon>
        <taxon>Prosthecobacter</taxon>
    </lineage>
</organism>
<gene>
    <name evidence="2" type="ORF">HNQ65_002799</name>
</gene>
<dbReference type="EMBL" id="JACHIG010000005">
    <property type="protein sequence ID" value="MBB5033216.1"/>
    <property type="molecule type" value="Genomic_DNA"/>
</dbReference>
<reference evidence="2 3" key="1">
    <citation type="submission" date="2020-08" db="EMBL/GenBank/DDBJ databases">
        <title>Genomic Encyclopedia of Type Strains, Phase IV (KMG-IV): sequencing the most valuable type-strain genomes for metagenomic binning, comparative biology and taxonomic classification.</title>
        <authorList>
            <person name="Goeker M."/>
        </authorList>
    </citation>
    <scope>NUCLEOTIDE SEQUENCE [LARGE SCALE GENOMIC DNA]</scope>
    <source>
        <strain evidence="2 3">DSM 12252</strain>
    </source>
</reference>
<sequence>MKIFRAFVYLAVLLAGLTAGRLISATGAACSEVVRAWQQRDMEACSAALARVAGASPAQAFETLLSLEGDEAVRWELLRQLLKDCPEAGPAVMDEYLKHPELHRDYTLGDVCFSGCARVAPDRAWQAMMEQRVLFMPAFLPGIARGMAQKDAKGAMRYAEKISCAMQREAFVHELLQEWSAHDAEGLLAWLRAQPDAEKLARHVGWFQLKIKDAAQLAVIAELMPESFATERSSLHSGVPRPAAEGRWMQQTGWLLAFPAGEKRTMLCTAAARGLMQIDPEAALKLLPEIRNTNVRHQVMSTVSAFRAAVSPQEGLAFANALTDAVERRNAKNSVLLTWAQNDPAGAARHAVESGDPDAKIILSQAAFQWALADPENACRFALEHEKPDEASAVKRHAMLKSAVKIWAGKEPVAAARWAEALPAGSAKDAAWYGVATAMALRMPEEALRRAQDIQDAAVRRQALQLCLMSWLYKDNEGPVKWLQQASLDDETRKALDAYVKTRVAATRSGHSESGGSFFISDAISIFH</sequence>
<protein>
    <submittedName>
        <fullName evidence="2">Uncharacterized protein</fullName>
    </submittedName>
</protein>
<feature type="chain" id="PRO_5030863719" evidence="1">
    <location>
        <begin position="25"/>
        <end position="528"/>
    </location>
</feature>
<comment type="caution">
    <text evidence="2">The sequence shown here is derived from an EMBL/GenBank/DDBJ whole genome shotgun (WGS) entry which is preliminary data.</text>
</comment>
<accession>A0A7W8DKU4</accession>
<feature type="signal peptide" evidence="1">
    <location>
        <begin position="1"/>
        <end position="24"/>
    </location>
</feature>
<evidence type="ECO:0000313" key="2">
    <source>
        <dbReference type="EMBL" id="MBB5033216.1"/>
    </source>
</evidence>
<evidence type="ECO:0000256" key="1">
    <source>
        <dbReference type="SAM" id="SignalP"/>
    </source>
</evidence>